<evidence type="ECO:0000313" key="8">
    <source>
        <dbReference type="EMBL" id="WZJ20507.1"/>
    </source>
</evidence>
<dbReference type="InterPro" id="IPR012312">
    <property type="entry name" value="Hemerythrin-like"/>
</dbReference>
<dbReference type="EMBL" id="CP151406">
    <property type="protein sequence ID" value="WZJ20507.1"/>
    <property type="molecule type" value="Genomic_DNA"/>
</dbReference>
<dbReference type="PANTHER" id="PTHR44688">
    <property type="entry name" value="DNA-BINDING TRANSCRIPTIONAL ACTIVATOR DEVR_DOSR"/>
    <property type="match status" value="1"/>
</dbReference>
<evidence type="ECO:0000259" key="7">
    <source>
        <dbReference type="PROSITE" id="PS50043"/>
    </source>
</evidence>
<comment type="similarity">
    <text evidence="1">Belongs to the hemerythrin family.</text>
</comment>
<dbReference type="Pfam" id="PF00196">
    <property type="entry name" value="GerE"/>
    <property type="match status" value="1"/>
</dbReference>
<dbReference type="Pfam" id="PF01814">
    <property type="entry name" value="Hemerythrin"/>
    <property type="match status" value="1"/>
</dbReference>
<dbReference type="PANTHER" id="PTHR44688:SF16">
    <property type="entry name" value="DNA-BINDING TRANSCRIPTIONAL ACTIVATOR DEVR_DOSR"/>
    <property type="match status" value="1"/>
</dbReference>
<dbReference type="InterPro" id="IPR035938">
    <property type="entry name" value="Hemerythrin-like_sf"/>
</dbReference>
<feature type="domain" description="HTH luxR-type" evidence="7">
    <location>
        <begin position="190"/>
        <end position="255"/>
    </location>
</feature>
<evidence type="ECO:0000256" key="5">
    <source>
        <dbReference type="ARBA" id="ARBA00023125"/>
    </source>
</evidence>
<dbReference type="CDD" id="cd06170">
    <property type="entry name" value="LuxR_C_like"/>
    <property type="match status" value="1"/>
</dbReference>
<keyword evidence="6" id="KW-0804">Transcription</keyword>
<dbReference type="SMART" id="SM00421">
    <property type="entry name" value="HTH_LUXR"/>
    <property type="match status" value="1"/>
</dbReference>
<evidence type="ECO:0000256" key="3">
    <source>
        <dbReference type="ARBA" id="ARBA00023004"/>
    </source>
</evidence>
<dbReference type="SUPFAM" id="SSF46894">
    <property type="entry name" value="C-terminal effector domain of the bipartite response regulators"/>
    <property type="match status" value="1"/>
</dbReference>
<dbReference type="InterPro" id="IPR000792">
    <property type="entry name" value="Tscrpt_reg_LuxR_C"/>
</dbReference>
<keyword evidence="4" id="KW-0805">Transcription regulation</keyword>
<dbReference type="InterPro" id="IPR012827">
    <property type="entry name" value="Hemerythrin_metal-bd"/>
</dbReference>
<dbReference type="InterPro" id="IPR016032">
    <property type="entry name" value="Sig_transdc_resp-reg_C-effctor"/>
</dbReference>
<evidence type="ECO:0000256" key="6">
    <source>
        <dbReference type="ARBA" id="ARBA00023163"/>
    </source>
</evidence>
<dbReference type="PRINTS" id="PR00038">
    <property type="entry name" value="HTHLUXR"/>
</dbReference>
<evidence type="ECO:0000256" key="1">
    <source>
        <dbReference type="ARBA" id="ARBA00010587"/>
    </source>
</evidence>
<dbReference type="CDD" id="cd12107">
    <property type="entry name" value="Hemerythrin"/>
    <property type="match status" value="1"/>
</dbReference>
<name>A0ABZ2XEZ5_9RHOO</name>
<dbReference type="InterPro" id="IPR036388">
    <property type="entry name" value="WH-like_DNA-bd_sf"/>
</dbReference>
<dbReference type="PROSITE" id="PS50043">
    <property type="entry name" value="HTH_LUXR_2"/>
    <property type="match status" value="1"/>
</dbReference>
<evidence type="ECO:0000256" key="2">
    <source>
        <dbReference type="ARBA" id="ARBA00022723"/>
    </source>
</evidence>
<reference evidence="8 9" key="1">
    <citation type="submission" date="2024-04" db="EMBL/GenBank/DDBJ databases">
        <title>Dissimilatory iodate-reducing microorganisms contribute to the enrichment of iodine in groundwater.</title>
        <authorList>
            <person name="Jiang Z."/>
        </authorList>
    </citation>
    <scope>NUCLEOTIDE SEQUENCE [LARGE SCALE GENOMIC DNA]</scope>
    <source>
        <strain evidence="8 9">NCP973</strain>
    </source>
</reference>
<protein>
    <submittedName>
        <fullName evidence="8">LuxR C-terminal-related transcriptional regulator</fullName>
    </submittedName>
</protein>
<keyword evidence="2" id="KW-0479">Metal-binding</keyword>
<keyword evidence="5" id="KW-0238">DNA-binding</keyword>
<dbReference type="SUPFAM" id="SSF47188">
    <property type="entry name" value="Hemerythrin-like"/>
    <property type="match status" value="1"/>
</dbReference>
<keyword evidence="9" id="KW-1185">Reference proteome</keyword>
<keyword evidence="3" id="KW-0408">Iron</keyword>
<gene>
    <name evidence="8" type="ORF">AADV58_11135</name>
</gene>
<evidence type="ECO:0000256" key="4">
    <source>
        <dbReference type="ARBA" id="ARBA00023015"/>
    </source>
</evidence>
<evidence type="ECO:0000313" key="9">
    <source>
        <dbReference type="Proteomes" id="UP001479520"/>
    </source>
</evidence>
<organism evidence="8 9">
    <name type="scientific">Azonexus hydrophilus</name>
    <dbReference type="NCBI Taxonomy" id="418702"/>
    <lineage>
        <taxon>Bacteria</taxon>
        <taxon>Pseudomonadati</taxon>
        <taxon>Pseudomonadota</taxon>
        <taxon>Betaproteobacteria</taxon>
        <taxon>Rhodocyclales</taxon>
        <taxon>Azonexaceae</taxon>
        <taxon>Azonexus</taxon>
    </lineage>
</organism>
<accession>A0ABZ2XEZ5</accession>
<sequence>MGIHHTGNAEIDQQHSILENMVEQLASFCSESTPLSQPVCAHCPPGRQTECGNSLASLTGELGAFLIGHATYEEKMMELLPDTPVCQAHIKAHKAAHEGIARQLKRLALQVQSEPPYEASLFLQKLTGEWLGNHSSLFDNRLVRLGKTEAPEIDFDAELVVMLDQHVFPNRPTTGSRAEAAATQRQRVEIVGRFESLTASQRKVFWLVVNGRKNAEIAEELGISVNTVKTHRSVIFQKFEVSSVVELLQKTDILRQANDKQRKAPLSRR</sequence>
<dbReference type="RefSeq" id="WP_028995441.1">
    <property type="nucleotide sequence ID" value="NZ_CP151406.1"/>
</dbReference>
<dbReference type="Gene3D" id="1.20.120.50">
    <property type="entry name" value="Hemerythrin-like"/>
    <property type="match status" value="1"/>
</dbReference>
<proteinExistence type="inferred from homology"/>
<dbReference type="Proteomes" id="UP001479520">
    <property type="component" value="Chromosome"/>
</dbReference>
<dbReference type="Gene3D" id="1.10.10.10">
    <property type="entry name" value="Winged helix-like DNA-binding domain superfamily/Winged helix DNA-binding domain"/>
    <property type="match status" value="1"/>
</dbReference>